<reference evidence="1 2" key="1">
    <citation type="submission" date="2013-01" db="EMBL/GenBank/DDBJ databases">
        <authorList>
            <person name="Harkins D.M."/>
            <person name="Durkin A.S."/>
            <person name="Brinkac L.M."/>
            <person name="Haft D.H."/>
            <person name="Selengut J.D."/>
            <person name="Sanka R."/>
            <person name="DePew J."/>
            <person name="Purushe J."/>
            <person name="Whelen A.C."/>
            <person name="Vinetz J.M."/>
            <person name="Sutton G.G."/>
            <person name="Nierman W.C."/>
            <person name="Fouts D.E."/>
        </authorList>
    </citation>
    <scope>NUCLEOTIDE SEQUENCE [LARGE SCALE GENOMIC DNA]</scope>
    <source>
        <strain evidence="1 2">2007001578</strain>
    </source>
</reference>
<name>A0ABN0J1I5_9LEPT</name>
<accession>A0ABN0J1I5</accession>
<dbReference type="Proteomes" id="UP000012099">
    <property type="component" value="Unassembled WGS sequence"/>
</dbReference>
<comment type="caution">
    <text evidence="1">The sequence shown here is derived from an EMBL/GenBank/DDBJ whole genome shotgun (WGS) entry which is preliminary data.</text>
</comment>
<keyword evidence="2" id="KW-1185">Reference proteome</keyword>
<gene>
    <name evidence="1" type="ORF">LEP1GSC035_0039</name>
</gene>
<proteinExistence type="predicted"/>
<evidence type="ECO:0000313" key="2">
    <source>
        <dbReference type="Proteomes" id="UP000012099"/>
    </source>
</evidence>
<evidence type="ECO:0000313" key="1">
    <source>
        <dbReference type="EMBL" id="EMN00748.1"/>
    </source>
</evidence>
<organism evidence="1 2">
    <name type="scientific">Leptospira noguchii str. 2007001578</name>
    <dbReference type="NCBI Taxonomy" id="1049974"/>
    <lineage>
        <taxon>Bacteria</taxon>
        <taxon>Pseudomonadati</taxon>
        <taxon>Spirochaetota</taxon>
        <taxon>Spirochaetia</taxon>
        <taxon>Leptospirales</taxon>
        <taxon>Leptospiraceae</taxon>
        <taxon>Leptospira</taxon>
    </lineage>
</organism>
<protein>
    <submittedName>
        <fullName evidence="1">Uncharacterized protein</fullName>
    </submittedName>
</protein>
<dbReference type="EMBL" id="AHMH02000077">
    <property type="protein sequence ID" value="EMN00748.1"/>
    <property type="molecule type" value="Genomic_DNA"/>
</dbReference>
<sequence>METTTLYGYLKNPNYEFTKRHRILHTNLLKSDTNKFKFTF</sequence>